<evidence type="ECO:0000313" key="2">
    <source>
        <dbReference type="EMBL" id="CCA24726.1"/>
    </source>
</evidence>
<keyword evidence="1" id="KW-1133">Transmembrane helix</keyword>
<organism evidence="2">
    <name type="scientific">Albugo laibachii Nc14</name>
    <dbReference type="NCBI Taxonomy" id="890382"/>
    <lineage>
        <taxon>Eukaryota</taxon>
        <taxon>Sar</taxon>
        <taxon>Stramenopiles</taxon>
        <taxon>Oomycota</taxon>
        <taxon>Peronosporomycetes</taxon>
        <taxon>Albuginales</taxon>
        <taxon>Albuginaceae</taxon>
        <taxon>Albugo</taxon>
    </lineage>
</organism>
<dbReference type="HOGENOM" id="CLU_3036363_0_0_1"/>
<feature type="transmembrane region" description="Helical" evidence="1">
    <location>
        <begin position="12"/>
        <end position="30"/>
    </location>
</feature>
<keyword evidence="1" id="KW-0812">Transmembrane</keyword>
<name>F0WTN4_9STRA</name>
<accession>F0WTN4</accession>
<keyword evidence="1" id="KW-0472">Membrane</keyword>
<dbReference type="AlphaFoldDB" id="F0WTN4"/>
<reference evidence="2" key="1">
    <citation type="journal article" date="2011" name="PLoS Biol.">
        <title>Gene gain and loss during evolution of obligate parasitism in the white rust pathogen of Arabidopsis thaliana.</title>
        <authorList>
            <person name="Kemen E."/>
            <person name="Gardiner A."/>
            <person name="Schultz-Larsen T."/>
            <person name="Kemen A.C."/>
            <person name="Balmuth A.L."/>
            <person name="Robert-Seilaniantz A."/>
            <person name="Bailey K."/>
            <person name="Holub E."/>
            <person name="Studholme D.J."/>
            <person name="Maclean D."/>
            <person name="Jones J.D."/>
        </authorList>
    </citation>
    <scope>NUCLEOTIDE SEQUENCE</scope>
</reference>
<reference evidence="2" key="2">
    <citation type="submission" date="2011-02" db="EMBL/GenBank/DDBJ databases">
        <authorList>
            <person name="MacLean D."/>
        </authorList>
    </citation>
    <scope>NUCLEOTIDE SEQUENCE</scope>
</reference>
<proteinExistence type="predicted"/>
<gene>
    <name evidence="2" type="primary">AlNc14C255G9711</name>
    <name evidence="2" type="ORF">ALNC14_108700</name>
</gene>
<sequence>MSKHIWLGRNTIFLQAFFSFVVMHCTRIFLSCGTVSKDAILEDSFASRAPEFRHS</sequence>
<evidence type="ECO:0000256" key="1">
    <source>
        <dbReference type="SAM" id="Phobius"/>
    </source>
</evidence>
<protein>
    <submittedName>
        <fullName evidence="2">AlNc14C255G9711 protein</fullName>
    </submittedName>
</protein>
<dbReference type="EMBL" id="FR824300">
    <property type="protein sequence ID" value="CCA24726.1"/>
    <property type="molecule type" value="Genomic_DNA"/>
</dbReference>